<protein>
    <submittedName>
        <fullName evidence="2">Uncharacterized protein</fullName>
    </submittedName>
</protein>
<dbReference type="EMBL" id="JACEGD010000009">
    <property type="protein sequence ID" value="MBH5386734.1"/>
    <property type="molecule type" value="Genomic_DNA"/>
</dbReference>
<keyword evidence="1" id="KW-0812">Transmembrane</keyword>
<accession>A0ABS0P0C8</accession>
<evidence type="ECO:0000256" key="1">
    <source>
        <dbReference type="SAM" id="Phobius"/>
    </source>
</evidence>
<comment type="caution">
    <text evidence="2">The sequence shown here is derived from an EMBL/GenBank/DDBJ whole genome shotgun (WGS) entry which is preliminary data.</text>
</comment>
<sequence length="65" mass="6804">MASDDHLPNYPRPGLGSGLGALRVIPHIEGTRMIGIVVACMMFFSASILVAHLIDAINGPAEDSS</sequence>
<organism evidence="2 3">
    <name type="scientific">Bradyrhizobium diversitatis</name>
    <dbReference type="NCBI Taxonomy" id="2755406"/>
    <lineage>
        <taxon>Bacteria</taxon>
        <taxon>Pseudomonadati</taxon>
        <taxon>Pseudomonadota</taxon>
        <taxon>Alphaproteobacteria</taxon>
        <taxon>Hyphomicrobiales</taxon>
        <taxon>Nitrobacteraceae</taxon>
        <taxon>Bradyrhizobium</taxon>
    </lineage>
</organism>
<proteinExistence type="predicted"/>
<keyword evidence="1" id="KW-1133">Transmembrane helix</keyword>
<evidence type="ECO:0000313" key="2">
    <source>
        <dbReference type="EMBL" id="MBH5386734.1"/>
    </source>
</evidence>
<dbReference type="Proteomes" id="UP001194539">
    <property type="component" value="Unassembled WGS sequence"/>
</dbReference>
<gene>
    <name evidence="2" type="ORF">H1B27_10635</name>
</gene>
<name>A0ABS0P0C8_9BRAD</name>
<evidence type="ECO:0000313" key="3">
    <source>
        <dbReference type="Proteomes" id="UP001194539"/>
    </source>
</evidence>
<keyword evidence="1" id="KW-0472">Membrane</keyword>
<reference evidence="2 3" key="1">
    <citation type="submission" date="2020-07" db="EMBL/GenBank/DDBJ databases">
        <title>Bradyrhizobium diversity isolated from nodules of indigenous legumes of Western Australia.</title>
        <authorList>
            <person name="Klepa M.S."/>
        </authorList>
    </citation>
    <scope>NUCLEOTIDE SEQUENCE [LARGE SCALE GENOMIC DNA]</scope>
    <source>
        <strain evidence="2 3">CNPSo 4019</strain>
    </source>
</reference>
<keyword evidence="3" id="KW-1185">Reference proteome</keyword>
<feature type="transmembrane region" description="Helical" evidence="1">
    <location>
        <begin position="33"/>
        <end position="54"/>
    </location>
</feature>
<dbReference type="RefSeq" id="WP_131869020.1">
    <property type="nucleotide sequence ID" value="NZ_JACEGD010000009.1"/>
</dbReference>